<feature type="transmembrane region" description="Helical" evidence="1">
    <location>
        <begin position="42"/>
        <end position="60"/>
    </location>
</feature>
<evidence type="ECO:0000313" key="4">
    <source>
        <dbReference type="Proteomes" id="UP000198500"/>
    </source>
</evidence>
<dbReference type="STRING" id="574349.SAMN05443545_106281"/>
<dbReference type="Pfam" id="PF07331">
    <property type="entry name" value="TctB"/>
    <property type="match status" value="1"/>
</dbReference>
<keyword evidence="1" id="KW-0812">Transmembrane</keyword>
<feature type="transmembrane region" description="Helical" evidence="1">
    <location>
        <begin position="130"/>
        <end position="151"/>
    </location>
</feature>
<feature type="transmembrane region" description="Helical" evidence="1">
    <location>
        <begin position="12"/>
        <end position="30"/>
    </location>
</feature>
<proteinExistence type="predicted"/>
<evidence type="ECO:0000259" key="2">
    <source>
        <dbReference type="Pfam" id="PF07331"/>
    </source>
</evidence>
<gene>
    <name evidence="3" type="ORF">SAMN05443545_106281</name>
</gene>
<evidence type="ECO:0000313" key="3">
    <source>
        <dbReference type="EMBL" id="SDX65354.1"/>
    </source>
</evidence>
<accession>A0A1H3DI66</accession>
<name>A0A1H3DI66_9GAMM</name>
<reference evidence="3 4" key="1">
    <citation type="submission" date="2016-10" db="EMBL/GenBank/DDBJ databases">
        <authorList>
            <person name="de Groot N.N."/>
        </authorList>
    </citation>
    <scope>NUCLEOTIDE SEQUENCE [LARGE SCALE GENOMIC DNA]</scope>
    <source>
        <strain evidence="3 4">DSM 19219</strain>
    </source>
</reference>
<organism evidence="3 4">
    <name type="scientific">Aidingimonas halophila</name>
    <dbReference type="NCBI Taxonomy" id="574349"/>
    <lineage>
        <taxon>Bacteria</taxon>
        <taxon>Pseudomonadati</taxon>
        <taxon>Pseudomonadota</taxon>
        <taxon>Gammaproteobacteria</taxon>
        <taxon>Oceanospirillales</taxon>
        <taxon>Halomonadaceae</taxon>
        <taxon>Aidingimonas</taxon>
    </lineage>
</organism>
<keyword evidence="1" id="KW-1133">Transmembrane helix</keyword>
<protein>
    <submittedName>
        <fullName evidence="3">Tripartite tricarboxylate transporter TctB family protein</fullName>
    </submittedName>
</protein>
<keyword evidence="1" id="KW-0472">Membrane</keyword>
<dbReference type="AlphaFoldDB" id="A0A1H3DI66"/>
<dbReference type="PROSITE" id="PS50096">
    <property type="entry name" value="IQ"/>
    <property type="match status" value="1"/>
</dbReference>
<sequence>MWGMKSRYWPEFVFGIVGAAGAVWLLNEAASFPPRSSLFPTALLWCLLAVTAIMAIQAAYRGWLRRDEADAPEAKAGGLLAPSVLLAGAGVTLSAFGFYITAPLVIFAFHTLHAHRSGEGALARPSLTRGLLLAALATLVMYLTFDVLIGLPAPSGTLF</sequence>
<keyword evidence="4" id="KW-1185">Reference proteome</keyword>
<evidence type="ECO:0000256" key="1">
    <source>
        <dbReference type="SAM" id="Phobius"/>
    </source>
</evidence>
<dbReference type="Proteomes" id="UP000198500">
    <property type="component" value="Unassembled WGS sequence"/>
</dbReference>
<dbReference type="InterPro" id="IPR009936">
    <property type="entry name" value="DUF1468"/>
</dbReference>
<dbReference type="EMBL" id="FNNI01000006">
    <property type="protein sequence ID" value="SDX65354.1"/>
    <property type="molecule type" value="Genomic_DNA"/>
</dbReference>
<feature type="transmembrane region" description="Helical" evidence="1">
    <location>
        <begin position="80"/>
        <end position="109"/>
    </location>
</feature>
<feature type="domain" description="DUF1468" evidence="2">
    <location>
        <begin position="16"/>
        <end position="154"/>
    </location>
</feature>